<evidence type="ECO:0000313" key="2">
    <source>
        <dbReference type="EMBL" id="QYW02249.1"/>
    </source>
</evidence>
<name>A0AAE7WN25_9CAUD</name>
<feature type="domain" description="DUF1653" evidence="1">
    <location>
        <begin position="19"/>
        <end position="66"/>
    </location>
</feature>
<sequence>MCTSPSTTDGEHPVTVNSLWRHYSGRCYRVLLLTNEHSENPKYEIQVVHKGTNGRIWSRPLSDWHRSMTFIEE</sequence>
<dbReference type="EMBL" id="MZ326861">
    <property type="protein sequence ID" value="QYW02249.1"/>
    <property type="molecule type" value="Genomic_DNA"/>
</dbReference>
<reference evidence="2" key="1">
    <citation type="submission" date="2021-06" db="EMBL/GenBank/DDBJ databases">
        <title>Complete genome sequence of Stenotrophomonas maltophilia phage Philippe.</title>
        <authorList>
            <person name="Vallavanatt I."/>
            <person name="Bartz M."/>
            <person name="Clark J."/>
            <person name="Burrowes B."/>
            <person name="Liu M."/>
            <person name="Gill J."/>
        </authorList>
    </citation>
    <scope>NUCLEOTIDE SEQUENCE</scope>
</reference>
<protein>
    <recommendedName>
        <fullName evidence="1">DUF1653 domain-containing protein</fullName>
    </recommendedName>
</protein>
<organism evidence="2 3">
    <name type="scientific">Stenotrophomonas phage Philippe</name>
    <dbReference type="NCBI Taxonomy" id="2859655"/>
    <lineage>
        <taxon>Viruses</taxon>
        <taxon>Duplodnaviria</taxon>
        <taxon>Heunggongvirae</taxon>
        <taxon>Uroviricota</taxon>
        <taxon>Caudoviricetes</taxon>
        <taxon>Schitoviridae</taxon>
        <taxon>Philippevirus</taxon>
        <taxon>Philippevirus philippe</taxon>
    </lineage>
</organism>
<keyword evidence="3" id="KW-1185">Reference proteome</keyword>
<proteinExistence type="predicted"/>
<evidence type="ECO:0000259" key="1">
    <source>
        <dbReference type="Pfam" id="PF07866"/>
    </source>
</evidence>
<dbReference type="Pfam" id="PF07866">
    <property type="entry name" value="DUF1653"/>
    <property type="match status" value="1"/>
</dbReference>
<dbReference type="Proteomes" id="UP000827261">
    <property type="component" value="Segment"/>
</dbReference>
<gene>
    <name evidence="2" type="ORF">CPT_Philippe_056</name>
</gene>
<dbReference type="InterPro" id="IPR023387">
    <property type="entry name" value="DUF1653-like_dom"/>
</dbReference>
<evidence type="ECO:0000313" key="3">
    <source>
        <dbReference type="Proteomes" id="UP000827261"/>
    </source>
</evidence>
<accession>A0AAE7WN25</accession>